<name>A0A3A6UM03_LEGPN</name>
<gene>
    <name evidence="1" type="ORF">D1H98_13485</name>
</gene>
<organism evidence="1 2">
    <name type="scientific">Legionella pneumophila subsp. pneumophila</name>
    <dbReference type="NCBI Taxonomy" id="91891"/>
    <lineage>
        <taxon>Bacteria</taxon>
        <taxon>Pseudomonadati</taxon>
        <taxon>Pseudomonadota</taxon>
        <taxon>Gammaproteobacteria</taxon>
        <taxon>Legionellales</taxon>
        <taxon>Legionellaceae</taxon>
        <taxon>Legionella</taxon>
    </lineage>
</organism>
<dbReference type="AlphaFoldDB" id="A0A3A6UM03"/>
<dbReference type="EMBL" id="QWDR01000003">
    <property type="protein sequence ID" value="RJY27247.1"/>
    <property type="molecule type" value="Genomic_DNA"/>
</dbReference>
<comment type="caution">
    <text evidence="1">The sequence shown here is derived from an EMBL/GenBank/DDBJ whole genome shotgun (WGS) entry which is preliminary data.</text>
</comment>
<evidence type="ECO:0000313" key="1">
    <source>
        <dbReference type="EMBL" id="RJY27247.1"/>
    </source>
</evidence>
<dbReference type="Proteomes" id="UP000277145">
    <property type="component" value="Unassembled WGS sequence"/>
</dbReference>
<evidence type="ECO:0008006" key="3">
    <source>
        <dbReference type="Google" id="ProtNLM"/>
    </source>
</evidence>
<accession>A0A3A6UM03</accession>
<reference evidence="1 2" key="1">
    <citation type="submission" date="2018-08" db="EMBL/GenBank/DDBJ databases">
        <title>Genome Sequences of Legionella pneumophila subsp. pneumophila Isolates, Recovered from a Drinking Water System in a Large Builging.</title>
        <authorList>
            <person name="Gomez-Alvarez V."/>
            <person name="Boczek L."/>
            <person name="King D."/>
            <person name="Pemberton A."/>
            <person name="Pfaller S."/>
            <person name="Rodgers M."/>
            <person name="Santodomingo J."/>
            <person name="Revetta R."/>
        </authorList>
    </citation>
    <scope>NUCLEOTIDE SEQUENCE [LARGE SCALE GENOMIC DNA]</scope>
    <source>
        <strain evidence="1 2">L01C.1</strain>
    </source>
</reference>
<proteinExistence type="predicted"/>
<evidence type="ECO:0000313" key="2">
    <source>
        <dbReference type="Proteomes" id="UP000277145"/>
    </source>
</evidence>
<sequence>MRIFYAIVRLIDIEVTKMPKSIKDLYPDTAKEISGYLSTIKDKTNSIVDCKTRTLFQPPAILSKFLEFVAHGKQDHAEKIFTIRGKNPEQLQELLLKQGTVTDYSGRTFTNISAYEYAYWAKDKHMCRMLESHMDENTKAAMLKRCEAIEKNGLTFKQHGVEVKNSKHFDFTPLKTALKNFIDGYDSWEMTQNWTAIKEAWMNVGKAQRDVPVHVANEYCRKDRSFDPTPQFNEDKLPRELTFYNFNTGKVGAWFPLAISDSSGLGVDFALNCGVAPGGPLMAKLGAVDALAAIIHLDEVRTADLTVSLKNLSLAKPGLDDDYCFF</sequence>
<protein>
    <recommendedName>
        <fullName evidence="3">SidC homolog</fullName>
    </recommendedName>
</protein>